<name>A0A075A3X0_OPIVI</name>
<dbReference type="RefSeq" id="XP_009174165.1">
    <property type="nucleotide sequence ID" value="XM_009175901.1"/>
</dbReference>
<dbReference type="CTD" id="20323904"/>
<evidence type="ECO:0000313" key="3">
    <source>
        <dbReference type="Proteomes" id="UP000054324"/>
    </source>
</evidence>
<dbReference type="AlphaFoldDB" id="A0A075A3X0"/>
<dbReference type="EMBL" id="KL596920">
    <property type="protein sequence ID" value="KER22084.1"/>
    <property type="molecule type" value="Genomic_DNA"/>
</dbReference>
<proteinExistence type="predicted"/>
<reference evidence="2 3" key="1">
    <citation type="submission" date="2013-11" db="EMBL/GenBank/DDBJ databases">
        <title>Opisthorchis viverrini - life in the bile duct.</title>
        <authorList>
            <person name="Young N.D."/>
            <person name="Nagarajan N."/>
            <person name="Lin S.J."/>
            <person name="Korhonen P.K."/>
            <person name="Jex A.R."/>
            <person name="Hall R.S."/>
            <person name="Safavi-Hemami H."/>
            <person name="Kaewkong W."/>
            <person name="Bertrand D."/>
            <person name="Gao S."/>
            <person name="Seet Q."/>
            <person name="Wongkham S."/>
            <person name="Teh B.T."/>
            <person name="Wongkham C."/>
            <person name="Intapan P.M."/>
            <person name="Maleewong W."/>
            <person name="Yang X."/>
            <person name="Hu M."/>
            <person name="Wang Z."/>
            <person name="Hofmann A."/>
            <person name="Sternberg P.W."/>
            <person name="Tan P."/>
            <person name="Wang J."/>
            <person name="Gasser R.B."/>
        </authorList>
    </citation>
    <scope>NUCLEOTIDE SEQUENCE [LARGE SCALE GENOMIC DNA]</scope>
</reference>
<evidence type="ECO:0000313" key="2">
    <source>
        <dbReference type="EMBL" id="KER22084.1"/>
    </source>
</evidence>
<feature type="region of interest" description="Disordered" evidence="1">
    <location>
        <begin position="119"/>
        <end position="141"/>
    </location>
</feature>
<organism evidence="2 3">
    <name type="scientific">Opisthorchis viverrini</name>
    <name type="common">Southeast Asian liver fluke</name>
    <dbReference type="NCBI Taxonomy" id="6198"/>
    <lineage>
        <taxon>Eukaryota</taxon>
        <taxon>Metazoa</taxon>
        <taxon>Spiralia</taxon>
        <taxon>Lophotrochozoa</taxon>
        <taxon>Platyhelminthes</taxon>
        <taxon>Trematoda</taxon>
        <taxon>Digenea</taxon>
        <taxon>Opisthorchiida</taxon>
        <taxon>Opisthorchiata</taxon>
        <taxon>Opisthorchiidae</taxon>
        <taxon>Opisthorchis</taxon>
    </lineage>
</organism>
<sequence length="256" mass="28024">MCQMKLVQESQKPESHLLICVPCRVRKFYHSLSRFACTRLQFSTTDASEALLMSDGVNEFVTSWCVPVNKSAAKVFFLSFGDMTGIRMKTSWPQPFEGDVRNFMGDFKGVAEAAGLDTHRGGRGCSQTGPPRGKHLRWSSTRQPTARRILSGTKRPGWHLNVTRPCSSTAAAVVGSGFAGTGPINRRSAAGAWRLVAVGESNWPGAVCLLLAWCICHGDWPRHDGIAEVRSHQPVLQVCQGLPSEESMPSYPNTCT</sequence>
<dbReference type="GeneID" id="20323904"/>
<keyword evidence="3" id="KW-1185">Reference proteome</keyword>
<gene>
    <name evidence="2" type="ORF">T265_09736</name>
</gene>
<dbReference type="KEGG" id="ovi:T265_09736"/>
<dbReference type="Proteomes" id="UP000054324">
    <property type="component" value="Unassembled WGS sequence"/>
</dbReference>
<accession>A0A075A3X0</accession>
<evidence type="ECO:0000256" key="1">
    <source>
        <dbReference type="SAM" id="MobiDB-lite"/>
    </source>
</evidence>
<protein>
    <submittedName>
        <fullName evidence="2">Uncharacterized protein</fullName>
    </submittedName>
</protein>